<keyword evidence="3" id="KW-1185">Reference proteome</keyword>
<feature type="transmembrane region" description="Helical" evidence="1">
    <location>
        <begin position="149"/>
        <end position="168"/>
    </location>
</feature>
<sequence length="373" mass="40605">MSVILMLVYNNANVIKAETNGQETVTDTSGWSDYDYKDIDKILKESSYNSVTFEDIVDSIYLGNSTRDSGKKIVQYITEVISSNRNDCMKILILCILSAFINVFGPFFNKQQLTESTLSVIAISLITVLFVVFIQASDTASSTLTSIINLYKAISMVFLPAISASGAIMSKAVYYQIIIAMIAVSNIFFKNILLKTNKIYLIISLCDCIDKEAHMDKACNLIKKGVKWCCYTILTVFIGLNAIKSILTPVQDTVNSKGIFMGISLIPGIGDTAQVLSNTILSSSALIKNAIGVSGIIAIVMCMFFPLLRIGLLAVIYQGIAAGLQPISDKRMVRAVSSLGQALGMIVYIMMITLVLFILTIAIICVATNCVSV</sequence>
<feature type="transmembrane region" description="Helical" evidence="1">
    <location>
        <begin position="120"/>
        <end position="137"/>
    </location>
</feature>
<gene>
    <name evidence="2" type="ORF">WMO14_02120</name>
</gene>
<feature type="transmembrane region" description="Helical" evidence="1">
    <location>
        <begin position="174"/>
        <end position="193"/>
    </location>
</feature>
<name>A0ABV1BT78_9FIRM</name>
<feature type="transmembrane region" description="Helical" evidence="1">
    <location>
        <begin position="228"/>
        <end position="247"/>
    </location>
</feature>
<dbReference type="InterPro" id="IPR014194">
    <property type="entry name" value="Spore_III_AE"/>
</dbReference>
<reference evidence="2 3" key="1">
    <citation type="submission" date="2024-03" db="EMBL/GenBank/DDBJ databases">
        <title>Human intestinal bacterial collection.</title>
        <authorList>
            <person name="Pauvert C."/>
            <person name="Hitch T.C.A."/>
            <person name="Clavel T."/>
        </authorList>
    </citation>
    <scope>NUCLEOTIDE SEQUENCE [LARGE SCALE GENOMIC DNA]</scope>
    <source>
        <strain evidence="2 3">CLA-AA-H255</strain>
    </source>
</reference>
<evidence type="ECO:0000313" key="3">
    <source>
        <dbReference type="Proteomes" id="UP001442364"/>
    </source>
</evidence>
<comment type="caution">
    <text evidence="2">The sequence shown here is derived from an EMBL/GenBank/DDBJ whole genome shotgun (WGS) entry which is preliminary data.</text>
</comment>
<keyword evidence="1" id="KW-0472">Membrane</keyword>
<evidence type="ECO:0000313" key="2">
    <source>
        <dbReference type="EMBL" id="MEQ2378684.1"/>
    </source>
</evidence>
<organism evidence="2 3">
    <name type="scientific">[Lactobacillus] rogosae</name>
    <dbReference type="NCBI Taxonomy" id="706562"/>
    <lineage>
        <taxon>Bacteria</taxon>
        <taxon>Bacillati</taxon>
        <taxon>Bacillota</taxon>
        <taxon>Clostridia</taxon>
        <taxon>Lachnospirales</taxon>
        <taxon>Lachnospiraceae</taxon>
        <taxon>Lachnospira</taxon>
    </lineage>
</organism>
<evidence type="ECO:0000256" key="1">
    <source>
        <dbReference type="SAM" id="Phobius"/>
    </source>
</evidence>
<proteinExistence type="predicted"/>
<feature type="transmembrane region" description="Helical" evidence="1">
    <location>
        <begin position="259"/>
        <end position="281"/>
    </location>
</feature>
<dbReference type="RefSeq" id="WP_349153189.1">
    <property type="nucleotide sequence ID" value="NZ_DAWCMB010000186.1"/>
</dbReference>
<dbReference type="Proteomes" id="UP001442364">
    <property type="component" value="Unassembled WGS sequence"/>
</dbReference>
<feature type="transmembrane region" description="Helical" evidence="1">
    <location>
        <begin position="91"/>
        <end position="108"/>
    </location>
</feature>
<feature type="transmembrane region" description="Helical" evidence="1">
    <location>
        <begin position="293"/>
        <end position="320"/>
    </location>
</feature>
<keyword evidence="1" id="KW-1133">Transmembrane helix</keyword>
<keyword evidence="1" id="KW-0812">Transmembrane</keyword>
<accession>A0ABV1BT78</accession>
<protein>
    <submittedName>
        <fullName evidence="2">Stage III sporulation protein AE</fullName>
    </submittedName>
</protein>
<dbReference type="EMBL" id="JBBMER010000001">
    <property type="protein sequence ID" value="MEQ2378684.1"/>
    <property type="molecule type" value="Genomic_DNA"/>
</dbReference>
<feature type="transmembrane region" description="Helical" evidence="1">
    <location>
        <begin position="340"/>
        <end position="367"/>
    </location>
</feature>
<dbReference type="Pfam" id="PF09546">
    <property type="entry name" value="Spore_III_AE"/>
    <property type="match status" value="1"/>
</dbReference>